<feature type="domain" description="CD-NTase-associated protein 15" evidence="2">
    <location>
        <begin position="76"/>
        <end position="215"/>
    </location>
</feature>
<organism evidence="3 4">
    <name type="scientific">Roseovarius mucosus</name>
    <dbReference type="NCBI Taxonomy" id="215743"/>
    <lineage>
        <taxon>Bacteria</taxon>
        <taxon>Pseudomonadati</taxon>
        <taxon>Pseudomonadota</taxon>
        <taxon>Alphaproteobacteria</taxon>
        <taxon>Rhodobacterales</taxon>
        <taxon>Roseobacteraceae</taxon>
        <taxon>Roseovarius</taxon>
    </lineage>
</organism>
<dbReference type="OrthoDB" id="8453584at2"/>
<dbReference type="Pfam" id="PF18153">
    <property type="entry name" value="Cap15_CD_rec"/>
    <property type="match status" value="1"/>
</dbReference>
<sequence>MYRVLDKTALNWVLFILFVVSLAFNAVLIWPETVSELMRVIYTTPATFGLISLVLGATPLWRKLWGFFPQLNSWVFPDLNGRWQTEIHSNIAVMAAHHLDFASTDPQTINTLVPGQFEIVQNWFRLFIRFDADDKYSTSNTLVVEPRKDRESGRFTLTYVYKNETSAPQPTDEQFHFGAAHVEIDPNFKSMRGCYWTNRNAPRGLNTAGSIEAKRV</sequence>
<feature type="transmembrane region" description="Helical" evidence="1">
    <location>
        <begin position="12"/>
        <end position="30"/>
    </location>
</feature>
<keyword evidence="1" id="KW-1133">Transmembrane helix</keyword>
<dbReference type="EMBL" id="CP020474">
    <property type="protein sequence ID" value="ARE85379.1"/>
    <property type="molecule type" value="Genomic_DNA"/>
</dbReference>
<keyword evidence="4" id="KW-1185">Reference proteome</keyword>
<dbReference type="AlphaFoldDB" id="A0A1V0RUG2"/>
<gene>
    <name evidence="3" type="ORF">ROSMUCSMR3_03933</name>
</gene>
<reference evidence="3 4" key="1">
    <citation type="submission" date="2017-03" db="EMBL/GenBank/DDBJ databases">
        <title>Genome Sequence of Roseovarius mucosus strain SMR3 Isolated from a culture of the Diatom Skeletonema marinoi.</title>
        <authorList>
            <person name="Topel M."/>
            <person name="Pinder M."/>
            <person name="Johansson O.N."/>
            <person name="Kourtchenko O."/>
            <person name="Godhe A."/>
            <person name="Clarke A.K."/>
        </authorList>
    </citation>
    <scope>NUCLEOTIDE SEQUENCE [LARGE SCALE GENOMIC DNA]</scope>
    <source>
        <strain evidence="3 4">SMR3</strain>
    </source>
</reference>
<proteinExistence type="predicted"/>
<dbReference type="Proteomes" id="UP000192273">
    <property type="component" value="Chromosome"/>
</dbReference>
<keyword evidence="1" id="KW-0812">Transmembrane</keyword>
<protein>
    <recommendedName>
        <fullName evidence="2">CD-NTase-associated protein 15 domain-containing protein</fullName>
    </recommendedName>
</protein>
<accession>A0A1V0RUG2</accession>
<evidence type="ECO:0000313" key="3">
    <source>
        <dbReference type="EMBL" id="ARE85379.1"/>
    </source>
</evidence>
<evidence type="ECO:0000256" key="1">
    <source>
        <dbReference type="SAM" id="Phobius"/>
    </source>
</evidence>
<dbReference type="KEGG" id="rmm:ROSMUCSMR3_03933"/>
<dbReference type="InterPro" id="IPR041208">
    <property type="entry name" value="Cap15"/>
</dbReference>
<keyword evidence="1" id="KW-0472">Membrane</keyword>
<feature type="transmembrane region" description="Helical" evidence="1">
    <location>
        <begin position="42"/>
        <end position="61"/>
    </location>
</feature>
<name>A0A1V0RUG2_9RHOB</name>
<evidence type="ECO:0000259" key="2">
    <source>
        <dbReference type="Pfam" id="PF18153"/>
    </source>
</evidence>
<evidence type="ECO:0000313" key="4">
    <source>
        <dbReference type="Proteomes" id="UP000192273"/>
    </source>
</evidence>